<dbReference type="Pfam" id="PF00144">
    <property type="entry name" value="Beta-lactamase"/>
    <property type="match status" value="1"/>
</dbReference>
<dbReference type="InterPro" id="IPR012338">
    <property type="entry name" value="Beta-lactam/transpept-like"/>
</dbReference>
<dbReference type="InterPro" id="IPR050491">
    <property type="entry name" value="AmpC-like"/>
</dbReference>
<dbReference type="Gene3D" id="3.40.710.10">
    <property type="entry name" value="DD-peptidase/beta-lactamase superfamily"/>
    <property type="match status" value="1"/>
</dbReference>
<dbReference type="RefSeq" id="WP_061789205.1">
    <property type="nucleotide sequence ID" value="NZ_CP024996.1"/>
</dbReference>
<feature type="domain" description="Beta-lactamase-related" evidence="2">
    <location>
        <begin position="44"/>
        <end position="389"/>
    </location>
</feature>
<reference evidence="3 4" key="1">
    <citation type="submission" date="2017-11" db="EMBL/GenBank/DDBJ databases">
        <title>Complete genome sequence of Herbaspirillum rubrisubalbicans DSM 11543.</title>
        <authorList>
            <person name="Chen M."/>
            <person name="An Q."/>
        </authorList>
    </citation>
    <scope>NUCLEOTIDE SEQUENCE [LARGE SCALE GENOMIC DNA]</scope>
    <source>
        <strain evidence="3 4">DSM 11543</strain>
    </source>
</reference>
<dbReference type="EMBL" id="CP024996">
    <property type="protein sequence ID" value="AYR24333.1"/>
    <property type="molecule type" value="Genomic_DNA"/>
</dbReference>
<keyword evidence="1" id="KW-0732">Signal</keyword>
<evidence type="ECO:0000313" key="3">
    <source>
        <dbReference type="EMBL" id="AYR24333.1"/>
    </source>
</evidence>
<dbReference type="InterPro" id="IPR001466">
    <property type="entry name" value="Beta-lactam-related"/>
</dbReference>
<dbReference type="Proteomes" id="UP000269199">
    <property type="component" value="Chromosome"/>
</dbReference>
<dbReference type="SUPFAM" id="SSF56601">
    <property type="entry name" value="beta-lactamase/transpeptidase-like"/>
    <property type="match status" value="1"/>
</dbReference>
<proteinExistence type="predicted"/>
<organism evidence="3 4">
    <name type="scientific">Herbaspirillum rubrisubalbicans</name>
    <dbReference type="NCBI Taxonomy" id="80842"/>
    <lineage>
        <taxon>Bacteria</taxon>
        <taxon>Pseudomonadati</taxon>
        <taxon>Pseudomonadota</taxon>
        <taxon>Betaproteobacteria</taxon>
        <taxon>Burkholderiales</taxon>
        <taxon>Oxalobacteraceae</taxon>
        <taxon>Herbaspirillum</taxon>
    </lineage>
</organism>
<accession>A0AAD0U7V9</accession>
<dbReference type="PANTHER" id="PTHR46825">
    <property type="entry name" value="D-ALANYL-D-ALANINE-CARBOXYPEPTIDASE/ENDOPEPTIDASE AMPH"/>
    <property type="match status" value="1"/>
</dbReference>
<protein>
    <submittedName>
        <fullName evidence="3">Serine hydrolase</fullName>
    </submittedName>
</protein>
<dbReference type="GO" id="GO:0016787">
    <property type="term" value="F:hydrolase activity"/>
    <property type="evidence" value="ECO:0007669"/>
    <property type="project" value="UniProtKB-KW"/>
</dbReference>
<dbReference type="AlphaFoldDB" id="A0AAD0U7V9"/>
<gene>
    <name evidence="3" type="ORF">RC54_11040</name>
</gene>
<feature type="chain" id="PRO_5041955725" evidence="1">
    <location>
        <begin position="32"/>
        <end position="426"/>
    </location>
</feature>
<keyword evidence="3" id="KW-0378">Hydrolase</keyword>
<sequence length="426" mass="46176">MTRRFLRIPAFQPRAFLLAASLLLAAISAQAQQASEAALAARVDAQMEQLLGQYPVPGASIAIAYQGKLVYQRGYGLAVTESDTPVTPITRFRIGSVSKVVTAVAVLKLFENELPQVLDQPVFGPEGLLPDAAYPEFAQPLDQRVLKITLRELLQHTSGWGGSDYDPQYDLVNIAKARQVAAPASARDVIAFMLKERLLDAAPGTEFFYSNFAYNVLGRIIEHKSGLPYEQAVQALVFKPAGIDDARIAGDRRSERAANESGYYDDPRWPAVADRDGSGAMGPESYFALHFKAMDASAGWVATAADLVRFADVTQGRGGPALLQPSTLALMKHRNPTQAENNYGLGWVVTRSNGMEILSHSGALTTGTYAYLQSRADGWTWAVLMNRLPIPYPPEQGVSELQAFQVAVQRGLMNVIVPVVPAAAAQ</sequence>
<evidence type="ECO:0000256" key="1">
    <source>
        <dbReference type="SAM" id="SignalP"/>
    </source>
</evidence>
<evidence type="ECO:0000259" key="2">
    <source>
        <dbReference type="Pfam" id="PF00144"/>
    </source>
</evidence>
<evidence type="ECO:0000313" key="4">
    <source>
        <dbReference type="Proteomes" id="UP000269199"/>
    </source>
</evidence>
<name>A0AAD0U7V9_9BURK</name>
<feature type="signal peptide" evidence="1">
    <location>
        <begin position="1"/>
        <end position="31"/>
    </location>
</feature>
<dbReference type="PANTHER" id="PTHR46825:SF9">
    <property type="entry name" value="BETA-LACTAMASE-RELATED DOMAIN-CONTAINING PROTEIN"/>
    <property type="match status" value="1"/>
</dbReference>